<dbReference type="Pfam" id="PF01757">
    <property type="entry name" value="Acyl_transf_3"/>
    <property type="match status" value="1"/>
</dbReference>
<comment type="caution">
    <text evidence="3">The sequence shown here is derived from an EMBL/GenBank/DDBJ whole genome shotgun (WGS) entry which is preliminary data.</text>
</comment>
<dbReference type="EMBL" id="DNAN01000503">
    <property type="protein sequence ID" value="HAW76888.1"/>
    <property type="molecule type" value="Genomic_DNA"/>
</dbReference>
<evidence type="ECO:0000256" key="1">
    <source>
        <dbReference type="SAM" id="Phobius"/>
    </source>
</evidence>
<feature type="non-terminal residue" evidence="3">
    <location>
        <position position="1"/>
    </location>
</feature>
<feature type="transmembrane region" description="Helical" evidence="1">
    <location>
        <begin position="123"/>
        <end position="140"/>
    </location>
</feature>
<gene>
    <name evidence="3" type="ORF">DCW74_14290</name>
</gene>
<dbReference type="PANTHER" id="PTHR23028">
    <property type="entry name" value="ACETYLTRANSFERASE"/>
    <property type="match status" value="1"/>
</dbReference>
<dbReference type="Proteomes" id="UP000263517">
    <property type="component" value="Unassembled WGS sequence"/>
</dbReference>
<sequence length="290" mass="33588">YIKRFFRIWPAFALSLLVYFVFSFAFRDFYGVATGNWIERQFLQVPTPTDFLTYLTLSFNISGQPGLFNNAYWSLPVEFQYYLLFPIMILLIPKLKSLSPILMGVALYMVFKLDLGIFKDQRVFMLGFTFCGGVFLGYIYRKYELRLNQYIGTITFVFLFVSASIVSNGFVEIPDLPVISNIWVMLGLIALSVVASILFAEVKLPRILTVQLYKMGEYSYSLYLYHNLLIGCAVLLLIYFSVTDSVQRYFVVITFGGFVSLYVAHLSYKYIELPFMRMGSRLSNLDRLNK</sequence>
<proteinExistence type="predicted"/>
<feature type="transmembrane region" description="Helical" evidence="1">
    <location>
        <begin position="222"/>
        <end position="242"/>
    </location>
</feature>
<feature type="transmembrane region" description="Helical" evidence="1">
    <location>
        <begin position="81"/>
        <end position="111"/>
    </location>
</feature>
<organism evidence="3 4">
    <name type="scientific">Alteromonas australica</name>
    <dbReference type="NCBI Taxonomy" id="589873"/>
    <lineage>
        <taxon>Bacteria</taxon>
        <taxon>Pseudomonadati</taxon>
        <taxon>Pseudomonadota</taxon>
        <taxon>Gammaproteobacteria</taxon>
        <taxon>Alteromonadales</taxon>
        <taxon>Alteromonadaceae</taxon>
        <taxon>Alteromonas/Salinimonas group</taxon>
        <taxon>Alteromonas</taxon>
    </lineage>
</organism>
<feature type="transmembrane region" description="Helical" evidence="1">
    <location>
        <begin position="147"/>
        <end position="170"/>
    </location>
</feature>
<keyword evidence="1" id="KW-0472">Membrane</keyword>
<evidence type="ECO:0000259" key="2">
    <source>
        <dbReference type="Pfam" id="PF01757"/>
    </source>
</evidence>
<keyword evidence="1" id="KW-0812">Transmembrane</keyword>
<dbReference type="AlphaFoldDB" id="A0A350P6H1"/>
<dbReference type="PANTHER" id="PTHR23028:SF53">
    <property type="entry name" value="ACYL_TRANSF_3 DOMAIN-CONTAINING PROTEIN"/>
    <property type="match status" value="1"/>
</dbReference>
<dbReference type="GO" id="GO:0016020">
    <property type="term" value="C:membrane"/>
    <property type="evidence" value="ECO:0007669"/>
    <property type="project" value="TreeGrafter"/>
</dbReference>
<dbReference type="InterPro" id="IPR050879">
    <property type="entry name" value="Acyltransferase_3"/>
</dbReference>
<dbReference type="GO" id="GO:0000271">
    <property type="term" value="P:polysaccharide biosynthetic process"/>
    <property type="evidence" value="ECO:0007669"/>
    <property type="project" value="TreeGrafter"/>
</dbReference>
<protein>
    <recommendedName>
        <fullName evidence="2">Acyltransferase 3 domain-containing protein</fullName>
    </recommendedName>
</protein>
<feature type="transmembrane region" description="Helical" evidence="1">
    <location>
        <begin position="182"/>
        <end position="202"/>
    </location>
</feature>
<name>A0A350P6H1_9ALTE</name>
<evidence type="ECO:0000313" key="4">
    <source>
        <dbReference type="Proteomes" id="UP000263517"/>
    </source>
</evidence>
<feature type="domain" description="Acyltransferase 3" evidence="2">
    <location>
        <begin position="1"/>
        <end position="264"/>
    </location>
</feature>
<feature type="transmembrane region" description="Helical" evidence="1">
    <location>
        <begin position="248"/>
        <end position="268"/>
    </location>
</feature>
<evidence type="ECO:0000313" key="3">
    <source>
        <dbReference type="EMBL" id="HAW76888.1"/>
    </source>
</evidence>
<reference evidence="3 4" key="1">
    <citation type="journal article" date="2018" name="Nat. Biotechnol.">
        <title>A standardized bacterial taxonomy based on genome phylogeny substantially revises the tree of life.</title>
        <authorList>
            <person name="Parks D.H."/>
            <person name="Chuvochina M."/>
            <person name="Waite D.W."/>
            <person name="Rinke C."/>
            <person name="Skarshewski A."/>
            <person name="Chaumeil P.A."/>
            <person name="Hugenholtz P."/>
        </authorList>
    </citation>
    <scope>NUCLEOTIDE SEQUENCE [LARGE SCALE GENOMIC DNA]</scope>
    <source>
        <strain evidence="3">UBA11978</strain>
    </source>
</reference>
<accession>A0A350P6H1</accession>
<dbReference type="GO" id="GO:0016747">
    <property type="term" value="F:acyltransferase activity, transferring groups other than amino-acyl groups"/>
    <property type="evidence" value="ECO:0007669"/>
    <property type="project" value="InterPro"/>
</dbReference>
<keyword evidence="1" id="KW-1133">Transmembrane helix</keyword>
<dbReference type="InterPro" id="IPR002656">
    <property type="entry name" value="Acyl_transf_3_dom"/>
</dbReference>